<evidence type="ECO:0000313" key="4">
    <source>
        <dbReference type="Proteomes" id="UP000030653"/>
    </source>
</evidence>
<dbReference type="Proteomes" id="UP000030653">
    <property type="component" value="Unassembled WGS sequence"/>
</dbReference>
<dbReference type="HOGENOM" id="CLU_395342_0_0_1"/>
<dbReference type="STRING" id="1858805.M5FS06"/>
<protein>
    <recommendedName>
        <fullName evidence="2">Fungal-type protein kinase domain-containing protein</fullName>
    </recommendedName>
</protein>
<dbReference type="PANTHER" id="PTHR38248">
    <property type="entry name" value="FUNK1 6"/>
    <property type="match status" value="1"/>
</dbReference>
<dbReference type="PANTHER" id="PTHR38248:SF2">
    <property type="entry name" value="FUNK1 11"/>
    <property type="match status" value="1"/>
</dbReference>
<feature type="domain" description="Fungal-type protein kinase" evidence="2">
    <location>
        <begin position="201"/>
        <end position="627"/>
    </location>
</feature>
<name>M5FS06_DACPD</name>
<proteinExistence type="predicted"/>
<reference evidence="3 4" key="1">
    <citation type="journal article" date="2012" name="Science">
        <title>The Paleozoic origin of enzymatic lignin decomposition reconstructed from 31 fungal genomes.</title>
        <authorList>
            <person name="Floudas D."/>
            <person name="Binder M."/>
            <person name="Riley R."/>
            <person name="Barry K."/>
            <person name="Blanchette R.A."/>
            <person name="Henrissat B."/>
            <person name="Martinez A.T."/>
            <person name="Otillar R."/>
            <person name="Spatafora J.W."/>
            <person name="Yadav J.S."/>
            <person name="Aerts A."/>
            <person name="Benoit I."/>
            <person name="Boyd A."/>
            <person name="Carlson A."/>
            <person name="Copeland A."/>
            <person name="Coutinho P.M."/>
            <person name="de Vries R.P."/>
            <person name="Ferreira P."/>
            <person name="Findley K."/>
            <person name="Foster B."/>
            <person name="Gaskell J."/>
            <person name="Glotzer D."/>
            <person name="Gorecki P."/>
            <person name="Heitman J."/>
            <person name="Hesse C."/>
            <person name="Hori C."/>
            <person name="Igarashi K."/>
            <person name="Jurgens J.A."/>
            <person name="Kallen N."/>
            <person name="Kersten P."/>
            <person name="Kohler A."/>
            <person name="Kuees U."/>
            <person name="Kumar T.K.A."/>
            <person name="Kuo A."/>
            <person name="LaButti K."/>
            <person name="Larrondo L.F."/>
            <person name="Lindquist E."/>
            <person name="Ling A."/>
            <person name="Lombard V."/>
            <person name="Lucas S."/>
            <person name="Lundell T."/>
            <person name="Martin R."/>
            <person name="McLaughlin D.J."/>
            <person name="Morgenstern I."/>
            <person name="Morin E."/>
            <person name="Murat C."/>
            <person name="Nagy L.G."/>
            <person name="Nolan M."/>
            <person name="Ohm R.A."/>
            <person name="Patyshakuliyeva A."/>
            <person name="Rokas A."/>
            <person name="Ruiz-Duenas F.J."/>
            <person name="Sabat G."/>
            <person name="Salamov A."/>
            <person name="Samejima M."/>
            <person name="Schmutz J."/>
            <person name="Slot J.C."/>
            <person name="St John F."/>
            <person name="Stenlid J."/>
            <person name="Sun H."/>
            <person name="Sun S."/>
            <person name="Syed K."/>
            <person name="Tsang A."/>
            <person name="Wiebenga A."/>
            <person name="Young D."/>
            <person name="Pisabarro A."/>
            <person name="Eastwood D.C."/>
            <person name="Martin F."/>
            <person name="Cullen D."/>
            <person name="Grigoriev I.V."/>
            <person name="Hibbett D.S."/>
        </authorList>
    </citation>
    <scope>NUCLEOTIDE SEQUENCE [LARGE SCALE GENOMIC DNA]</scope>
    <source>
        <strain evidence="3 4">DJM-731 SS1</strain>
    </source>
</reference>
<evidence type="ECO:0000313" key="3">
    <source>
        <dbReference type="EMBL" id="EJT97884.1"/>
    </source>
</evidence>
<dbReference type="OMA" id="PEYLIWI"/>
<dbReference type="Pfam" id="PF17667">
    <property type="entry name" value="Pkinase_fungal"/>
    <property type="match status" value="1"/>
</dbReference>
<dbReference type="GeneID" id="63684290"/>
<sequence length="744" mass="84447">MEPSTSPKNEEPQSSIQDAPCGPWPTSMPLFEVGKFQDRQQLLMVDMGDRIPLKTKSYWLTSVLPKVNINSASVDEVLDQLVEYGVYNLQTKTWKGLPNPPRKDPRLEPAVYHGLVDIFNEILKSIPEEIIVAICSPKIATNTDAKPSMKTRSTSAVEYKARQSTLLYVQEPHTITKGGNEIDKNNPDGCQLTCSLSSASAQEPDRISWRRIREVQEFRKHRAKAFEALKQVIWDLHVLLDTDLTRWAMYSSTLVDNRMRCYKMSRNGVVGSEDIDITEEPRFLIEYVIRIAYAREVDLGMDPTIARVSSECYDFKIPLEGKMKTYTSTKMLFRHRLHHIRGRPTHVFLAEDDEKNKIVIKDAWLEKTLPANYTQAQQKTQLDFVRQYFIPIITPWAVQDEERYIATPGDVEDDDPAHSAGTLKLPQDMVYNQFASVTRSQGTSLTDTNPPLIVTACRAFDTPRIQRQRWRAVYGTVGVPLGQVKNASHVNIVLRDSSTALNLLMLAQYRHRDISLYNMYLVLKEGCEPSGALSDLEYATDWSDSASHTARTGTLLYMSSERLVSEWMYLPTTDDGAQITCSRLSPLILEGQQTPGAPESQTPEQPAPPFRGTPLHDVEEMFWVAVYKLLHSVPASDPVPAPWQVEVRNLLFQLRDDTAVRRQTFLKQGRVSEPGRAKPSNEDMVPAPFFTWLKVGIGTVAYSTRLARSLIPITLPWSKVFHRTSTFLITASLRTIRLPYRGQN</sequence>
<accession>M5FS06</accession>
<dbReference type="InterPro" id="IPR040976">
    <property type="entry name" value="Pkinase_fungal"/>
</dbReference>
<evidence type="ECO:0000256" key="1">
    <source>
        <dbReference type="SAM" id="MobiDB-lite"/>
    </source>
</evidence>
<dbReference type="EMBL" id="JH795875">
    <property type="protein sequence ID" value="EJT97884.1"/>
    <property type="molecule type" value="Genomic_DNA"/>
</dbReference>
<dbReference type="PROSITE" id="PS50007">
    <property type="entry name" value="PIPLC_X_DOMAIN"/>
    <property type="match status" value="1"/>
</dbReference>
<organism evidence="3 4">
    <name type="scientific">Dacryopinax primogenitus (strain DJM 731)</name>
    <name type="common">Brown rot fungus</name>
    <dbReference type="NCBI Taxonomy" id="1858805"/>
    <lineage>
        <taxon>Eukaryota</taxon>
        <taxon>Fungi</taxon>
        <taxon>Dikarya</taxon>
        <taxon>Basidiomycota</taxon>
        <taxon>Agaricomycotina</taxon>
        <taxon>Dacrymycetes</taxon>
        <taxon>Dacrymycetales</taxon>
        <taxon>Dacrymycetaceae</taxon>
        <taxon>Dacryopinax</taxon>
    </lineage>
</organism>
<gene>
    <name evidence="3" type="ORF">DACRYDRAFT_111404</name>
</gene>
<evidence type="ECO:0000259" key="2">
    <source>
        <dbReference type="Pfam" id="PF17667"/>
    </source>
</evidence>
<dbReference type="OrthoDB" id="3260094at2759"/>
<dbReference type="RefSeq" id="XP_040624782.1">
    <property type="nucleotide sequence ID" value="XM_040769228.1"/>
</dbReference>
<feature type="region of interest" description="Disordered" evidence="1">
    <location>
        <begin position="1"/>
        <end position="22"/>
    </location>
</feature>
<keyword evidence="4" id="KW-1185">Reference proteome</keyword>
<dbReference type="AlphaFoldDB" id="M5FS06"/>
<feature type="compositionally biased region" description="Polar residues" evidence="1">
    <location>
        <begin position="1"/>
        <end position="17"/>
    </location>
</feature>